<protein>
    <submittedName>
        <fullName evidence="10">C-terminal domain of homeodomain 1-domain-containing protein</fullName>
    </submittedName>
</protein>
<evidence type="ECO:0000256" key="5">
    <source>
        <dbReference type="SAM" id="Coils"/>
    </source>
</evidence>
<evidence type="ECO:0000256" key="3">
    <source>
        <dbReference type="ARBA" id="ARBA00023155"/>
    </source>
</evidence>
<dbReference type="GO" id="GO:0006355">
    <property type="term" value="P:regulation of DNA-templated transcription"/>
    <property type="evidence" value="ECO:0007669"/>
    <property type="project" value="InterPro"/>
</dbReference>
<feature type="domain" description="Mating-type protein A-alpha/beta 1 N-terminal" evidence="8">
    <location>
        <begin position="7"/>
        <end position="92"/>
    </location>
</feature>
<evidence type="ECO:0000313" key="10">
    <source>
        <dbReference type="EMBL" id="KAF6741300.1"/>
    </source>
</evidence>
<keyword evidence="5" id="KW-0175">Coiled coil</keyword>
<feature type="domain" description="Mating-type protein C-terminal" evidence="9">
    <location>
        <begin position="207"/>
        <end position="348"/>
    </location>
</feature>
<evidence type="ECO:0000256" key="1">
    <source>
        <dbReference type="ARBA" id="ARBA00005800"/>
    </source>
</evidence>
<comment type="caution">
    <text evidence="10">The sequence shown here is derived from an EMBL/GenBank/DDBJ whole genome shotgun (WGS) entry which is preliminary data.</text>
</comment>
<dbReference type="InterPro" id="IPR024441">
    <property type="entry name" value="Homeodomain1_C"/>
</dbReference>
<feature type="compositionally biased region" description="Basic and acidic residues" evidence="6">
    <location>
        <begin position="310"/>
        <end position="320"/>
    </location>
</feature>
<evidence type="ECO:0000256" key="6">
    <source>
        <dbReference type="SAM" id="MobiDB-lite"/>
    </source>
</evidence>
<dbReference type="InterPro" id="IPR001356">
    <property type="entry name" value="HD"/>
</dbReference>
<dbReference type="AlphaFoldDB" id="A0A8H6H6C9"/>
<evidence type="ECO:0000259" key="7">
    <source>
        <dbReference type="Pfam" id="PF05920"/>
    </source>
</evidence>
<dbReference type="InterPro" id="IPR009057">
    <property type="entry name" value="Homeodomain-like_sf"/>
</dbReference>
<organism evidence="10 11">
    <name type="scientific">Ephemerocybe angulata</name>
    <dbReference type="NCBI Taxonomy" id="980116"/>
    <lineage>
        <taxon>Eukaryota</taxon>
        <taxon>Fungi</taxon>
        <taxon>Dikarya</taxon>
        <taxon>Basidiomycota</taxon>
        <taxon>Agaricomycotina</taxon>
        <taxon>Agaricomycetes</taxon>
        <taxon>Agaricomycetidae</taxon>
        <taxon>Agaricales</taxon>
        <taxon>Agaricineae</taxon>
        <taxon>Psathyrellaceae</taxon>
        <taxon>Ephemerocybe</taxon>
    </lineage>
</organism>
<evidence type="ECO:0000259" key="9">
    <source>
        <dbReference type="Pfam" id="PF12737"/>
    </source>
</evidence>
<dbReference type="GO" id="GO:0003677">
    <property type="term" value="F:DNA binding"/>
    <property type="evidence" value="ECO:0007669"/>
    <property type="project" value="UniProtKB-KW"/>
</dbReference>
<sequence>METFPSTEVGNTTDSSVRDHLHALRDQFLSSLSGSIGDLKAFDTNWTTFSEGLQQKLQHLTSSTLSLIYSFADTVDIVTCNLLECQVASEELRVVEDVQALLEEGFCTAITEEKQRPHAPQYIESCAEWLLHNIHNPYPTPSLRASLASRNKSPKQDVDAWFIDARKRIGWSSLRKNRFGNRKADIVKAATQFFVHDDPAHPLDALLESEFAAIQCCARDLYMRKFFVSPLASELDQAVKDLTPELKSRNSRLGRRRSSRVSTPDAAASYPTPDHSPNVTALRALSPSSSASELSIHTPAVSKSKKRRSRSQDDSEDAKPKSAKKRRILQDHKQCSTPMRTPLASPSPEPIPHAPGTSRAPSNDKSVAPSELSQQIIPSSAPLAFAGSSFESWYSELFTSNLFSADLPPVTDTTTDHSIPLEIELPTFPSPYLHDDLSPFSASNLLQQQPSWSHSEMLDPDQAPLSHLGTNWFDAPSPSNLVTQSYTNSATLITPGDFELEWSPNPSGSLASATSPPISHIPSWAITQVTDLRSHFPPLGKLAPEEAFSPEEPVLLQSACSARQNKLNQLQELERKLAAIRAEIAAY</sequence>
<feature type="compositionally biased region" description="Low complexity" evidence="6">
    <location>
        <begin position="281"/>
        <end position="295"/>
    </location>
</feature>
<dbReference type="Pfam" id="PF12731">
    <property type="entry name" value="Mating_N"/>
    <property type="match status" value="1"/>
</dbReference>
<evidence type="ECO:0000256" key="4">
    <source>
        <dbReference type="ARBA" id="ARBA00023242"/>
    </source>
</evidence>
<accession>A0A8H6H6C9</accession>
<keyword evidence="3 10" id="KW-0371">Homeobox</keyword>
<feature type="domain" description="KN homeodomain" evidence="7">
    <location>
        <begin position="129"/>
        <end position="168"/>
    </location>
</feature>
<dbReference type="InterPro" id="IPR008422">
    <property type="entry name" value="KN_HD"/>
</dbReference>
<dbReference type="EMBL" id="JACGCI010000268">
    <property type="protein sequence ID" value="KAF6741300.1"/>
    <property type="molecule type" value="Genomic_DNA"/>
</dbReference>
<name>A0A8H6H6C9_9AGAR</name>
<keyword evidence="11" id="KW-1185">Reference proteome</keyword>
<comment type="similarity">
    <text evidence="1">Belongs to the TALE/M-ATYP homeobox family.</text>
</comment>
<evidence type="ECO:0000259" key="8">
    <source>
        <dbReference type="Pfam" id="PF12731"/>
    </source>
</evidence>
<keyword evidence="2 10" id="KW-0238">DNA-binding</keyword>
<dbReference type="Pfam" id="PF05920">
    <property type="entry name" value="Homeobox_KN"/>
    <property type="match status" value="1"/>
</dbReference>
<feature type="coiled-coil region" evidence="5">
    <location>
        <begin position="556"/>
        <end position="583"/>
    </location>
</feature>
<dbReference type="OrthoDB" id="250329at2759"/>
<evidence type="ECO:0000256" key="2">
    <source>
        <dbReference type="ARBA" id="ARBA00023125"/>
    </source>
</evidence>
<dbReference type="InterPro" id="IPR024333">
    <property type="entry name" value="Mating-type_A-alpha/beta_1_N"/>
</dbReference>
<dbReference type="CDD" id="cd00086">
    <property type="entry name" value="homeodomain"/>
    <property type="match status" value="1"/>
</dbReference>
<gene>
    <name evidence="10" type="ORF">DFP72DRAFT_945796</name>
</gene>
<keyword evidence="4" id="KW-0539">Nucleus</keyword>
<feature type="region of interest" description="Disordered" evidence="6">
    <location>
        <begin position="246"/>
        <end position="373"/>
    </location>
</feature>
<dbReference type="SUPFAM" id="SSF46689">
    <property type="entry name" value="Homeodomain-like"/>
    <property type="match status" value="1"/>
</dbReference>
<evidence type="ECO:0000313" key="11">
    <source>
        <dbReference type="Proteomes" id="UP000521943"/>
    </source>
</evidence>
<reference evidence="10 11" key="1">
    <citation type="submission" date="2020-07" db="EMBL/GenBank/DDBJ databases">
        <title>Comparative genomics of pyrophilous fungi reveals a link between fire events and developmental genes.</title>
        <authorList>
            <consortium name="DOE Joint Genome Institute"/>
            <person name="Steindorff A.S."/>
            <person name="Carver A."/>
            <person name="Calhoun S."/>
            <person name="Stillman K."/>
            <person name="Liu H."/>
            <person name="Lipzen A."/>
            <person name="Pangilinan J."/>
            <person name="Labutti K."/>
            <person name="Bruns T.D."/>
            <person name="Grigoriev I.V."/>
        </authorList>
    </citation>
    <scope>NUCLEOTIDE SEQUENCE [LARGE SCALE GENOMIC DNA]</scope>
    <source>
        <strain evidence="10 11">CBS 144469</strain>
    </source>
</reference>
<feature type="compositionally biased region" description="Polar residues" evidence="6">
    <location>
        <begin position="359"/>
        <end position="373"/>
    </location>
</feature>
<feature type="compositionally biased region" description="Basic residues" evidence="6">
    <location>
        <begin position="249"/>
        <end position="259"/>
    </location>
</feature>
<dbReference type="Pfam" id="PF12737">
    <property type="entry name" value="Mating_C"/>
    <property type="match status" value="1"/>
</dbReference>
<dbReference type="Gene3D" id="1.10.10.60">
    <property type="entry name" value="Homeodomain-like"/>
    <property type="match status" value="1"/>
</dbReference>
<dbReference type="Proteomes" id="UP000521943">
    <property type="component" value="Unassembled WGS sequence"/>
</dbReference>
<proteinExistence type="inferred from homology"/>